<dbReference type="Pfam" id="PF14559">
    <property type="entry name" value="TPR_19"/>
    <property type="match status" value="1"/>
</dbReference>
<dbReference type="SUPFAM" id="SSF48452">
    <property type="entry name" value="TPR-like"/>
    <property type="match status" value="1"/>
</dbReference>
<dbReference type="InterPro" id="IPR011990">
    <property type="entry name" value="TPR-like_helical_dom_sf"/>
</dbReference>
<dbReference type="Gene3D" id="3.90.226.10">
    <property type="entry name" value="2-enoyl-CoA Hydratase, Chain A, domain 1"/>
    <property type="match status" value="2"/>
</dbReference>
<proteinExistence type="predicted"/>
<protein>
    <submittedName>
        <fullName evidence="2">Tetratricopeptide repeat protein</fullName>
    </submittedName>
</protein>
<accession>A0A6P0URJ4</accession>
<dbReference type="EMBL" id="JAABOO010000002">
    <property type="protein sequence ID" value="NER13483.1"/>
    <property type="molecule type" value="Genomic_DNA"/>
</dbReference>
<keyword evidence="1" id="KW-0732">Signal</keyword>
<dbReference type="InterPro" id="IPR029045">
    <property type="entry name" value="ClpP/crotonase-like_dom_sf"/>
</dbReference>
<dbReference type="SUPFAM" id="SSF52096">
    <property type="entry name" value="ClpP/crotonase"/>
    <property type="match status" value="1"/>
</dbReference>
<sequence>MKKLFFLLFVFSLNLISAQSDSNQLSTQQWTEDLDYLVNIIKTRHLKPYTTVSEQTLDSLKNDIKQNIETYSEEKIISEFSKLTALLKWGHTRLSLPVNNDHLGLYLGHRREEKPNEAVSMFSVLPLRFVKFSDGVYVESTTTNNARLLGKKLTHINGHPVDEVLKRLSLYISHENTSALDLLSASYLSIVELLYAEGLIQSKSSVRLTFDSGEEVTLKPIKYNDNSVWVDYLTHNRITKPLWLKNTDNGIWKVVTNDKFYTEEDQYYWYDFNPENKFFYIKINYLFHHPDKSIAVFMNEAMKVAAEKDAEKIILDLRHNRGGSGDVNRAVRLALQRWPKISTFGNVFVIVGRHSYSAAILLALDMERNFNVIFLGEEMGGRPGHIGDSQRYRLPHSGLTLRISVKEHHDWTGLPDRSSTWLHYKTPMSFKDYKQGIDRAMDFAVNYRFKDVKTEIINIYKNTDINVALLVFYHLLTDPASAVEDHSEVAYSLAKYLYKEEDNSRFALALLQYNLEYYPKHVPSLLQLAEIQLASENTKEGKETLHKILAIEPGNAAAKAMLKSVPE</sequence>
<dbReference type="AlphaFoldDB" id="A0A6P0URJ4"/>
<evidence type="ECO:0000313" key="3">
    <source>
        <dbReference type="Proteomes" id="UP000468581"/>
    </source>
</evidence>
<feature type="signal peptide" evidence="1">
    <location>
        <begin position="1"/>
        <end position="22"/>
    </location>
</feature>
<evidence type="ECO:0000256" key="1">
    <source>
        <dbReference type="SAM" id="SignalP"/>
    </source>
</evidence>
<dbReference type="RefSeq" id="WP_163606522.1">
    <property type="nucleotide sequence ID" value="NZ_JAABOO010000002.1"/>
</dbReference>
<name>A0A6P0URJ4_9FLAO</name>
<gene>
    <name evidence="2" type="ORF">GWK08_08550</name>
</gene>
<dbReference type="Proteomes" id="UP000468581">
    <property type="component" value="Unassembled WGS sequence"/>
</dbReference>
<organism evidence="2 3">
    <name type="scientific">Leptobacterium flavescens</name>
    <dbReference type="NCBI Taxonomy" id="472055"/>
    <lineage>
        <taxon>Bacteria</taxon>
        <taxon>Pseudomonadati</taxon>
        <taxon>Bacteroidota</taxon>
        <taxon>Flavobacteriia</taxon>
        <taxon>Flavobacteriales</taxon>
        <taxon>Flavobacteriaceae</taxon>
        <taxon>Leptobacterium</taxon>
    </lineage>
</organism>
<comment type="caution">
    <text evidence="2">The sequence shown here is derived from an EMBL/GenBank/DDBJ whole genome shotgun (WGS) entry which is preliminary data.</text>
</comment>
<reference evidence="2 3" key="1">
    <citation type="submission" date="2020-01" db="EMBL/GenBank/DDBJ databases">
        <title>Leptobacterium flavescens.</title>
        <authorList>
            <person name="Wang G."/>
        </authorList>
    </citation>
    <scope>NUCLEOTIDE SEQUENCE [LARGE SCALE GENOMIC DNA]</scope>
    <source>
        <strain evidence="2 3">KCTC 22160</strain>
    </source>
</reference>
<dbReference type="Gene3D" id="1.25.40.10">
    <property type="entry name" value="Tetratricopeptide repeat domain"/>
    <property type="match status" value="1"/>
</dbReference>
<evidence type="ECO:0000313" key="2">
    <source>
        <dbReference type="EMBL" id="NER13483.1"/>
    </source>
</evidence>
<keyword evidence="3" id="KW-1185">Reference proteome</keyword>
<feature type="chain" id="PRO_5026778492" evidence="1">
    <location>
        <begin position="23"/>
        <end position="567"/>
    </location>
</feature>